<dbReference type="InterPro" id="IPR005467">
    <property type="entry name" value="His_kinase_dom"/>
</dbReference>
<evidence type="ECO:0000313" key="10">
    <source>
        <dbReference type="EMBL" id="MBD3864095.1"/>
    </source>
</evidence>
<dbReference type="EC" id="2.7.13.3" evidence="2"/>
<dbReference type="Gene3D" id="3.30.450.20">
    <property type="entry name" value="PAS domain"/>
    <property type="match status" value="3"/>
</dbReference>
<feature type="domain" description="PAC" evidence="9">
    <location>
        <begin position="120"/>
        <end position="172"/>
    </location>
</feature>
<dbReference type="InterPro" id="IPR035965">
    <property type="entry name" value="PAS-like_dom_sf"/>
</dbReference>
<dbReference type="CDD" id="cd00130">
    <property type="entry name" value="PAS"/>
    <property type="match status" value="2"/>
</dbReference>
<dbReference type="PANTHER" id="PTHR43304">
    <property type="entry name" value="PHYTOCHROME-LIKE PROTEIN CPH1"/>
    <property type="match status" value="1"/>
</dbReference>
<comment type="catalytic activity">
    <reaction evidence="1">
        <text>ATP + protein L-histidine = ADP + protein N-phospho-L-histidine.</text>
        <dbReference type="EC" id="2.7.13.3"/>
    </reaction>
</comment>
<evidence type="ECO:0000256" key="1">
    <source>
        <dbReference type="ARBA" id="ARBA00000085"/>
    </source>
</evidence>
<feature type="coiled-coil region" evidence="6">
    <location>
        <begin position="13"/>
        <end position="47"/>
    </location>
</feature>
<evidence type="ECO:0000259" key="7">
    <source>
        <dbReference type="PROSITE" id="PS50109"/>
    </source>
</evidence>
<dbReference type="PROSITE" id="PS50109">
    <property type="entry name" value="HIS_KIN"/>
    <property type="match status" value="1"/>
</dbReference>
<dbReference type="PANTHER" id="PTHR43304:SF1">
    <property type="entry name" value="PAC DOMAIN-CONTAINING PROTEIN"/>
    <property type="match status" value="1"/>
</dbReference>
<name>A0ABR8LV97_9FLAO</name>
<dbReference type="Pfam" id="PF02518">
    <property type="entry name" value="HATPase_c"/>
    <property type="match status" value="1"/>
</dbReference>
<protein>
    <recommendedName>
        <fullName evidence="2">histidine kinase</fullName>
        <ecNumber evidence="2">2.7.13.3</ecNumber>
    </recommendedName>
</protein>
<dbReference type="InterPro" id="IPR036890">
    <property type="entry name" value="HATPase_C_sf"/>
</dbReference>
<evidence type="ECO:0000256" key="6">
    <source>
        <dbReference type="SAM" id="Coils"/>
    </source>
</evidence>
<keyword evidence="4" id="KW-0808">Transferase</keyword>
<dbReference type="Pfam" id="PF00512">
    <property type="entry name" value="HisKA"/>
    <property type="match status" value="1"/>
</dbReference>
<dbReference type="CDD" id="cd00082">
    <property type="entry name" value="HisKA"/>
    <property type="match status" value="1"/>
</dbReference>
<evidence type="ECO:0000256" key="5">
    <source>
        <dbReference type="ARBA" id="ARBA00022777"/>
    </source>
</evidence>
<dbReference type="InterPro" id="IPR000014">
    <property type="entry name" value="PAS"/>
</dbReference>
<proteinExistence type="predicted"/>
<dbReference type="InterPro" id="IPR000700">
    <property type="entry name" value="PAS-assoc_C"/>
</dbReference>
<keyword evidence="3" id="KW-0597">Phosphoprotein</keyword>
<dbReference type="Gene3D" id="1.10.287.130">
    <property type="match status" value="1"/>
</dbReference>
<gene>
    <name evidence="10" type="ORF">IEG06_11590</name>
</gene>
<dbReference type="PROSITE" id="PS50112">
    <property type="entry name" value="PAS"/>
    <property type="match status" value="2"/>
</dbReference>
<reference evidence="10 11" key="1">
    <citation type="submission" date="2020-09" db="EMBL/GenBank/DDBJ databases">
        <title>Bacillus nautilus sp. nov., Chryseoglobus crepusculi sp. nov, and Psychrobacter noctis sp. nov., isolated from deep-sea sponges from the equatorial Atlantic.</title>
        <authorList>
            <person name="Stennett H.L."/>
            <person name="Williams S.E."/>
        </authorList>
    </citation>
    <scope>NUCLEOTIDE SEQUENCE [LARGE SCALE GENOMIC DNA]</scope>
    <source>
        <strain evidence="10 11">28M-24</strain>
    </source>
</reference>
<dbReference type="Pfam" id="PF13188">
    <property type="entry name" value="PAS_8"/>
    <property type="match status" value="1"/>
</dbReference>
<dbReference type="Proteomes" id="UP000627521">
    <property type="component" value="Unassembled WGS sequence"/>
</dbReference>
<accession>A0ABR8LV97</accession>
<dbReference type="SUPFAM" id="SSF47384">
    <property type="entry name" value="Homodimeric domain of signal transducing histidine kinase"/>
    <property type="match status" value="1"/>
</dbReference>
<dbReference type="EMBL" id="JACXXH010000006">
    <property type="protein sequence ID" value="MBD3864095.1"/>
    <property type="molecule type" value="Genomic_DNA"/>
</dbReference>
<evidence type="ECO:0000256" key="3">
    <source>
        <dbReference type="ARBA" id="ARBA00022553"/>
    </source>
</evidence>
<dbReference type="SMART" id="SM00086">
    <property type="entry name" value="PAC"/>
    <property type="match status" value="2"/>
</dbReference>
<feature type="domain" description="Histidine kinase" evidence="7">
    <location>
        <begin position="445"/>
        <end position="652"/>
    </location>
</feature>
<dbReference type="RefSeq" id="WP_191101519.1">
    <property type="nucleotide sequence ID" value="NZ_JACXXH010000006.1"/>
</dbReference>
<keyword evidence="5" id="KW-0418">Kinase</keyword>
<evidence type="ECO:0000259" key="8">
    <source>
        <dbReference type="PROSITE" id="PS50112"/>
    </source>
</evidence>
<dbReference type="InterPro" id="IPR004358">
    <property type="entry name" value="Sig_transdc_His_kin-like_C"/>
</dbReference>
<feature type="domain" description="PAS" evidence="8">
    <location>
        <begin position="302"/>
        <end position="372"/>
    </location>
</feature>
<dbReference type="PROSITE" id="PS50113">
    <property type="entry name" value="PAC"/>
    <property type="match status" value="2"/>
</dbReference>
<dbReference type="SUPFAM" id="SSF55874">
    <property type="entry name" value="ATPase domain of HSP90 chaperone/DNA topoisomerase II/histidine kinase"/>
    <property type="match status" value="1"/>
</dbReference>
<sequence length="652" mass="74238">MSQDQSEILKRALTREKAARKAAEKILEEKSRELYFTSQRLEQLLDEKSSQLQGVFENIADAYVVMDLQGNVIKFNEAATKLFGYDVSIDKVNVTNLIYKEDYQYAMTSFYDLYTKGFFKGYEARVYTKSKEVKWVHINASVIYDKDKKPVAAQGIVRDITNQKISEEKLIESENRLASLVVNLDSGVILEDENRKIVLTNNKFCEIFGLKASPKDLIGLDCKAASEQNKILFKDPDGFLKQMRAIDEAKKEVLGDELEMVDGKILERNYTPIVLGQKSKGYLWTFKDVTLNRTYRKSLEAQKQKYYSIIANMNLGLVEVNNHDEILMVNQSFEQLSGYTEKELKGKNAGEIFSAETGSEIIKEENKKRQNGLSNSYEIKAKNKSGEIRYWLISGAPNYNLEGEVVGSIGIHLDITEIKNLELQKEKLLAKLEKSNDELQEYAHIVSHDLKSPLRSIHALVSWLKEDNQGKLDDVSLQNFALIESTLEKMEQLITDVLNYSSVGADNTAKSEVNLNTMVSELISMLYIPDHIHIKSLNTLPNINGDKTKLQQLFQNLISNAVKFIDKTEGHIIIDVEDLKSHYKFSIKDNGIGIDKKFHDKIFKIFHALNKSKDSTGIGLSIVKKIVNLHEGEIWLDSQPTVGTTFYFTLKK</sequence>
<dbReference type="InterPro" id="IPR001610">
    <property type="entry name" value="PAC"/>
</dbReference>
<keyword evidence="6" id="KW-0175">Coiled coil</keyword>
<dbReference type="PRINTS" id="PR00344">
    <property type="entry name" value="BCTRLSENSOR"/>
</dbReference>
<dbReference type="InterPro" id="IPR036097">
    <property type="entry name" value="HisK_dim/P_sf"/>
</dbReference>
<evidence type="ECO:0000259" key="9">
    <source>
        <dbReference type="PROSITE" id="PS50113"/>
    </source>
</evidence>
<dbReference type="NCBIfam" id="TIGR00229">
    <property type="entry name" value="sensory_box"/>
    <property type="match status" value="3"/>
</dbReference>
<feature type="domain" description="PAC" evidence="9">
    <location>
        <begin position="375"/>
        <end position="427"/>
    </location>
</feature>
<evidence type="ECO:0000256" key="4">
    <source>
        <dbReference type="ARBA" id="ARBA00022679"/>
    </source>
</evidence>
<feature type="domain" description="PAS" evidence="8">
    <location>
        <begin position="48"/>
        <end position="85"/>
    </location>
</feature>
<evidence type="ECO:0000313" key="11">
    <source>
        <dbReference type="Proteomes" id="UP000627521"/>
    </source>
</evidence>
<dbReference type="InterPro" id="IPR003661">
    <property type="entry name" value="HisK_dim/P_dom"/>
</dbReference>
<dbReference type="InterPro" id="IPR003594">
    <property type="entry name" value="HATPase_dom"/>
</dbReference>
<dbReference type="Gene3D" id="3.30.565.10">
    <property type="entry name" value="Histidine kinase-like ATPase, C-terminal domain"/>
    <property type="match status" value="1"/>
</dbReference>
<dbReference type="SUPFAM" id="SSF55785">
    <property type="entry name" value="PYP-like sensor domain (PAS domain)"/>
    <property type="match status" value="3"/>
</dbReference>
<keyword evidence="11" id="KW-1185">Reference proteome</keyword>
<feature type="coiled-coil region" evidence="6">
    <location>
        <begin position="418"/>
        <end position="445"/>
    </location>
</feature>
<organism evidence="10 11">
    <name type="scientific">Olleya marilimosa</name>
    <dbReference type="NCBI Taxonomy" id="272164"/>
    <lineage>
        <taxon>Bacteria</taxon>
        <taxon>Pseudomonadati</taxon>
        <taxon>Bacteroidota</taxon>
        <taxon>Flavobacteriia</taxon>
        <taxon>Flavobacteriales</taxon>
        <taxon>Flavobacteriaceae</taxon>
    </lineage>
</organism>
<dbReference type="InterPro" id="IPR052162">
    <property type="entry name" value="Sensor_kinase/Photoreceptor"/>
</dbReference>
<dbReference type="SMART" id="SM00387">
    <property type="entry name" value="HATPase_c"/>
    <property type="match status" value="1"/>
</dbReference>
<dbReference type="SMART" id="SM00388">
    <property type="entry name" value="HisKA"/>
    <property type="match status" value="1"/>
</dbReference>
<dbReference type="SMART" id="SM00091">
    <property type="entry name" value="PAS"/>
    <property type="match status" value="3"/>
</dbReference>
<comment type="caution">
    <text evidence="10">The sequence shown here is derived from an EMBL/GenBank/DDBJ whole genome shotgun (WGS) entry which is preliminary data.</text>
</comment>
<dbReference type="Pfam" id="PF13426">
    <property type="entry name" value="PAS_9"/>
    <property type="match status" value="2"/>
</dbReference>
<evidence type="ECO:0000256" key="2">
    <source>
        <dbReference type="ARBA" id="ARBA00012438"/>
    </source>
</evidence>